<evidence type="ECO:0000256" key="7">
    <source>
        <dbReference type="ARBA" id="ARBA00022842"/>
    </source>
</evidence>
<feature type="binding site" evidence="11">
    <location>
        <position position="291"/>
    </location>
    <ligand>
        <name>Mg(2+)</name>
        <dbReference type="ChEBI" id="CHEBI:18420"/>
    </ligand>
</feature>
<comment type="cofactor">
    <cofactor evidence="11">
        <name>Mg(2+)</name>
        <dbReference type="ChEBI" id="CHEBI:18420"/>
    </cofactor>
    <cofactor evidence="11">
        <name>Mn(2+)</name>
        <dbReference type="ChEBI" id="CHEBI:29035"/>
    </cofactor>
    <text evidence="11">Magnesium. Can also use manganese.</text>
</comment>
<keyword evidence="5 10" id="KW-0479">Metal-binding</keyword>
<keyword evidence="7 10" id="KW-0460">Magnesium</keyword>
<evidence type="ECO:0000256" key="8">
    <source>
        <dbReference type="ARBA" id="ARBA00031306"/>
    </source>
</evidence>
<evidence type="ECO:0000313" key="12">
    <source>
        <dbReference type="EMBL" id="TNC71560.1"/>
    </source>
</evidence>
<evidence type="ECO:0000256" key="3">
    <source>
        <dbReference type="ARBA" id="ARBA00022630"/>
    </source>
</evidence>
<name>A0A5C4NCF7_9BURK</name>
<dbReference type="InterPro" id="IPR003374">
    <property type="entry name" value="ApbE-like_sf"/>
</dbReference>
<dbReference type="PANTHER" id="PTHR30040:SF2">
    <property type="entry name" value="FAD:PROTEIN FMN TRANSFERASE"/>
    <property type="match status" value="1"/>
</dbReference>
<dbReference type="GO" id="GO:0046872">
    <property type="term" value="F:metal ion binding"/>
    <property type="evidence" value="ECO:0007669"/>
    <property type="project" value="UniProtKB-UniRule"/>
</dbReference>
<dbReference type="PANTHER" id="PTHR30040">
    <property type="entry name" value="THIAMINE BIOSYNTHESIS LIPOPROTEIN APBE"/>
    <property type="match status" value="1"/>
</dbReference>
<dbReference type="InterPro" id="IPR024932">
    <property type="entry name" value="ApbE"/>
</dbReference>
<keyword evidence="3 10" id="KW-0285">Flavoprotein</keyword>
<evidence type="ECO:0000256" key="10">
    <source>
        <dbReference type="PIRNR" id="PIRNR006268"/>
    </source>
</evidence>
<evidence type="ECO:0000256" key="9">
    <source>
        <dbReference type="ARBA" id="ARBA00048540"/>
    </source>
</evidence>
<protein>
    <recommendedName>
        <fullName evidence="2 10">FAD:protein FMN transferase</fullName>
        <ecNumber evidence="1 10">2.7.1.180</ecNumber>
    </recommendedName>
    <alternativeName>
        <fullName evidence="8 10">Flavin transferase</fullName>
    </alternativeName>
</protein>
<evidence type="ECO:0000256" key="6">
    <source>
        <dbReference type="ARBA" id="ARBA00022827"/>
    </source>
</evidence>
<dbReference type="AlphaFoldDB" id="A0A5C4NCF7"/>
<gene>
    <name evidence="12" type="ORF">FHI69_28255</name>
</gene>
<dbReference type="PIRSF" id="PIRSF006268">
    <property type="entry name" value="ApbE"/>
    <property type="match status" value="1"/>
</dbReference>
<comment type="similarity">
    <text evidence="10">Belongs to the ApbE family.</text>
</comment>
<feature type="binding site" evidence="11">
    <location>
        <position position="181"/>
    </location>
    <ligand>
        <name>Mg(2+)</name>
        <dbReference type="ChEBI" id="CHEBI:18420"/>
    </ligand>
</feature>
<organism evidence="12 13">
    <name type="scientific">Janthinobacterium lividum</name>
    <dbReference type="NCBI Taxonomy" id="29581"/>
    <lineage>
        <taxon>Bacteria</taxon>
        <taxon>Pseudomonadati</taxon>
        <taxon>Pseudomonadota</taxon>
        <taxon>Betaproteobacteria</taxon>
        <taxon>Burkholderiales</taxon>
        <taxon>Oxalobacteraceae</taxon>
        <taxon>Janthinobacterium</taxon>
    </lineage>
</organism>
<comment type="caution">
    <text evidence="12">The sequence shown here is derived from an EMBL/GenBank/DDBJ whole genome shotgun (WGS) entry which is preliminary data.</text>
</comment>
<dbReference type="RefSeq" id="WP_139092817.1">
    <property type="nucleotide sequence ID" value="NZ_VDGE01000023.1"/>
</dbReference>
<dbReference type="GO" id="GO:0016740">
    <property type="term" value="F:transferase activity"/>
    <property type="evidence" value="ECO:0007669"/>
    <property type="project" value="UniProtKB-UniRule"/>
</dbReference>
<keyword evidence="6 10" id="KW-0274">FAD</keyword>
<evidence type="ECO:0000256" key="4">
    <source>
        <dbReference type="ARBA" id="ARBA00022679"/>
    </source>
</evidence>
<evidence type="ECO:0000256" key="1">
    <source>
        <dbReference type="ARBA" id="ARBA00011955"/>
    </source>
</evidence>
<evidence type="ECO:0000313" key="13">
    <source>
        <dbReference type="Proteomes" id="UP000305681"/>
    </source>
</evidence>
<evidence type="ECO:0000256" key="2">
    <source>
        <dbReference type="ARBA" id="ARBA00016337"/>
    </source>
</evidence>
<reference evidence="12 13" key="1">
    <citation type="submission" date="2019-06" db="EMBL/GenBank/DDBJ databases">
        <title>Genome sequence of Janthinobacterium lividum UCD_MED1.</title>
        <authorList>
            <person name="De Leon M.E."/>
            <person name="Jospin G."/>
        </authorList>
    </citation>
    <scope>NUCLEOTIDE SEQUENCE [LARGE SCALE GENOMIC DNA]</scope>
    <source>
        <strain evidence="12 13">UCD_MED1</strain>
    </source>
</reference>
<comment type="catalytic activity">
    <reaction evidence="9 10">
        <text>L-threonyl-[protein] + FAD = FMN-L-threonyl-[protein] + AMP + H(+)</text>
        <dbReference type="Rhea" id="RHEA:36847"/>
        <dbReference type="Rhea" id="RHEA-COMP:11060"/>
        <dbReference type="Rhea" id="RHEA-COMP:11061"/>
        <dbReference type="ChEBI" id="CHEBI:15378"/>
        <dbReference type="ChEBI" id="CHEBI:30013"/>
        <dbReference type="ChEBI" id="CHEBI:57692"/>
        <dbReference type="ChEBI" id="CHEBI:74257"/>
        <dbReference type="ChEBI" id="CHEBI:456215"/>
        <dbReference type="EC" id="2.7.1.180"/>
    </reaction>
</comment>
<sequence>MQRRTFISAAIGSVAGMAGLSLPGSMARGTATASGVRSYQGAALAFGTTIAVTVLHHDQRQAELAIEDALHAARNIDRLMSIYSPASQVFQLNRNGRLARPDPHLLAVLAQAQALSQWSDGAFDITVQPLWQLFHAAADQASLPAEALRREAQARVGWRQLAWNKREVRFLQPGMALTLNGLAQGYAADMALAAVQARGIRHALLDTGEFVARGQRSVRRPWTLGIQDPRDAEILAATLKVEGRSVATSGDYECTFTPDFVHHHIFDPSRGDSPRELASVTVLAPTGLLADGLSTTFMVTGAARAHAMAARMDGVDLMTIDKQGRRQMSPGFSRLL</sequence>
<evidence type="ECO:0000256" key="11">
    <source>
        <dbReference type="PIRSR" id="PIRSR006268-2"/>
    </source>
</evidence>
<keyword evidence="4 10" id="KW-0808">Transferase</keyword>
<dbReference type="SUPFAM" id="SSF143631">
    <property type="entry name" value="ApbE-like"/>
    <property type="match status" value="1"/>
</dbReference>
<dbReference type="Pfam" id="PF02424">
    <property type="entry name" value="ApbE"/>
    <property type="match status" value="1"/>
</dbReference>
<proteinExistence type="inferred from homology"/>
<dbReference type="Proteomes" id="UP000305681">
    <property type="component" value="Unassembled WGS sequence"/>
</dbReference>
<dbReference type="Gene3D" id="3.10.520.10">
    <property type="entry name" value="ApbE-like domains"/>
    <property type="match status" value="1"/>
</dbReference>
<dbReference type="EC" id="2.7.1.180" evidence="1 10"/>
<accession>A0A5C4NCF7</accession>
<feature type="binding site" evidence="11">
    <location>
        <position position="295"/>
    </location>
    <ligand>
        <name>Mg(2+)</name>
        <dbReference type="ChEBI" id="CHEBI:18420"/>
    </ligand>
</feature>
<evidence type="ECO:0000256" key="5">
    <source>
        <dbReference type="ARBA" id="ARBA00022723"/>
    </source>
</evidence>
<dbReference type="EMBL" id="VDGE01000023">
    <property type="protein sequence ID" value="TNC71560.1"/>
    <property type="molecule type" value="Genomic_DNA"/>
</dbReference>